<dbReference type="Gene3D" id="3.40.50.2300">
    <property type="match status" value="1"/>
</dbReference>
<evidence type="ECO:0000256" key="14">
    <source>
        <dbReference type="SAM" id="MobiDB-lite"/>
    </source>
</evidence>
<evidence type="ECO:0000259" key="18">
    <source>
        <dbReference type="SMART" id="SM00918"/>
    </source>
</evidence>
<dbReference type="SMART" id="SM00918">
    <property type="entry name" value="Lig_chan-Glu_bd"/>
    <property type="match status" value="1"/>
</dbReference>
<keyword evidence="2" id="KW-0813">Transport</keyword>
<keyword evidence="10" id="KW-0628">Postsynaptic cell membrane</keyword>
<evidence type="ECO:0000256" key="4">
    <source>
        <dbReference type="ARBA" id="ARBA00022989"/>
    </source>
</evidence>
<dbReference type="InterPro" id="IPR015683">
    <property type="entry name" value="Ionotropic_Glu_rcpt"/>
</dbReference>
<dbReference type="InterPro" id="IPR001320">
    <property type="entry name" value="Iontro_rcpt_C"/>
</dbReference>
<reference evidence="19" key="1">
    <citation type="journal article" date="2023" name="G3 (Bethesda)">
        <title>A reference genome for the long-term kleptoplast-retaining sea slug Elysia crispata morphotype clarki.</title>
        <authorList>
            <person name="Eastman K.E."/>
            <person name="Pendleton A.L."/>
            <person name="Shaikh M.A."/>
            <person name="Suttiyut T."/>
            <person name="Ogas R."/>
            <person name="Tomko P."/>
            <person name="Gavelis G."/>
            <person name="Widhalm J.R."/>
            <person name="Wisecaver J.H."/>
        </authorList>
    </citation>
    <scope>NUCLEOTIDE SEQUENCE</scope>
    <source>
        <strain evidence="19">ECLA1</strain>
    </source>
</reference>
<dbReference type="GO" id="GO:0015276">
    <property type="term" value="F:ligand-gated monoatomic ion channel activity"/>
    <property type="evidence" value="ECO:0007669"/>
    <property type="project" value="InterPro"/>
</dbReference>
<keyword evidence="20" id="KW-1185">Reference proteome</keyword>
<dbReference type="GO" id="GO:0045211">
    <property type="term" value="C:postsynaptic membrane"/>
    <property type="evidence" value="ECO:0007669"/>
    <property type="project" value="UniProtKB-SubCell"/>
</dbReference>
<feature type="transmembrane region" description="Helical" evidence="15">
    <location>
        <begin position="589"/>
        <end position="608"/>
    </location>
</feature>
<gene>
    <name evidence="19" type="ORF">RRG08_006867</name>
</gene>
<evidence type="ECO:0000256" key="9">
    <source>
        <dbReference type="ARBA" id="ARBA00023180"/>
    </source>
</evidence>
<name>A0AAE1EC13_9GAST</name>
<evidence type="ECO:0000256" key="1">
    <source>
        <dbReference type="ARBA" id="ARBA00004141"/>
    </source>
</evidence>
<proteinExistence type="predicted"/>
<feature type="signal peptide" evidence="16">
    <location>
        <begin position="1"/>
        <end position="26"/>
    </location>
</feature>
<dbReference type="EMBL" id="JAWDGP010000364">
    <property type="protein sequence ID" value="KAK3801150.1"/>
    <property type="molecule type" value="Genomic_DNA"/>
</dbReference>
<dbReference type="SUPFAM" id="SSF53850">
    <property type="entry name" value="Periplasmic binding protein-like II"/>
    <property type="match status" value="1"/>
</dbReference>
<keyword evidence="6" id="KW-0406">Ion transport</keyword>
<sequence>MNTTAGLWKFLRLVFQLVISTKLLTASDIDVGGLDGSSSANELVLFPRFPLTTESPDQGFLPTAAFERPLYTIGTIHSGDVRDGGPSSVTQQTIIELLNNGNMSFTRVTLQDYGSDDVSAFKKAVQGLRLERPDAVVGHYSWVYAAATEHMRIPYFVTSLTPREQPESSYLIQLFPPGAAFAQASEDTLNYYKLNKIAVFYDTEIGQVVLERLAQRIQMEVTGFVVTRRTQSKIRDHLKVIRSHYFNTILAVLNPENTKYLLDQGLSLSMFSPPHKWILLNMGLTEYTLQNYTDSRANITVLRLMMDFNSESCLLNQGDMTLETAAFHDAVHLSAQFIAMKAASYPNQRRFGMRKAAKNLMLEGCTGLLEFSKFGRRQENFLQVMTLQGYLSGATFSDRISKVWDWNEKEPHTPEENRRWSEQWSGTWRSGPGKLNQRMEPFRSYSAISKIGADIFPDTPLRITIINEPPFIQKKTDTSIDTGHPVFEGFCIDILIEMSNLLGFKFNISEVPDGKFGSLKPPPRGWTGMIRQLVDDKADMALAPFQMSTERAEVVDFTKPFMTKGTTVVVKRPDHKIGMFQFLSPFSHVVWSAIFVAFVGTSLMLFAVSRVNSDQHAKYAHNLRESFWYIWGTLLRGSLTGSPHAISSRIVSSAWWFFALIISSIYTANLAAFLTITISDVGINTAADLALQDVFDYGTVEGSQTEKFFKYTQMTYYTRMWAHMSVYSPKSMSRRVPDGFRRVREGKYAFIWDSPTIRHTISNDCDLMEIGSPFDLKGYGFAYQKNAPYGDKLSWALLKMQDDGVLYKLERKWWRPQICPNQKQSAKTESLDLETSAGMYVVILSGALISLLICLLQFLYGRFTKKRKLRKKENGQRQDSDDRLSQGDDVVAGYPGNKPTGADNDITYANHSPAYFRDPDDWKLKYDSY</sequence>
<keyword evidence="16" id="KW-0732">Signal</keyword>
<evidence type="ECO:0000256" key="6">
    <source>
        <dbReference type="ARBA" id="ARBA00023065"/>
    </source>
</evidence>
<keyword evidence="7 15" id="KW-0472">Membrane</keyword>
<dbReference type="Pfam" id="PF00060">
    <property type="entry name" value="Lig_chan"/>
    <property type="match status" value="1"/>
</dbReference>
<feature type="domain" description="Ionotropic glutamate receptor L-glutamate and glycine-binding" evidence="18">
    <location>
        <begin position="470"/>
        <end position="535"/>
    </location>
</feature>
<dbReference type="PANTHER" id="PTHR18966">
    <property type="entry name" value="IONOTROPIC GLUTAMATE RECEPTOR"/>
    <property type="match status" value="1"/>
</dbReference>
<evidence type="ECO:0000259" key="17">
    <source>
        <dbReference type="SMART" id="SM00079"/>
    </source>
</evidence>
<evidence type="ECO:0000256" key="13">
    <source>
        <dbReference type="ARBA" id="ARBA00034100"/>
    </source>
</evidence>
<evidence type="ECO:0000256" key="11">
    <source>
        <dbReference type="ARBA" id="ARBA00023286"/>
    </source>
</evidence>
<evidence type="ECO:0000256" key="12">
    <source>
        <dbReference type="ARBA" id="ARBA00023303"/>
    </source>
</evidence>
<keyword evidence="3 15" id="KW-0812">Transmembrane</keyword>
<comment type="caution">
    <text evidence="19">The sequence shown here is derived from an EMBL/GenBank/DDBJ whole genome shotgun (WGS) entry which is preliminary data.</text>
</comment>
<keyword evidence="4 15" id="KW-1133">Transmembrane helix</keyword>
<evidence type="ECO:0000313" key="20">
    <source>
        <dbReference type="Proteomes" id="UP001283361"/>
    </source>
</evidence>
<evidence type="ECO:0000256" key="5">
    <source>
        <dbReference type="ARBA" id="ARBA00023018"/>
    </source>
</evidence>
<evidence type="ECO:0000256" key="15">
    <source>
        <dbReference type="SAM" id="Phobius"/>
    </source>
</evidence>
<dbReference type="CDD" id="cd13685">
    <property type="entry name" value="PBP2_iGluR_non_NMDA_like"/>
    <property type="match status" value="1"/>
</dbReference>
<evidence type="ECO:0000256" key="7">
    <source>
        <dbReference type="ARBA" id="ARBA00023136"/>
    </source>
</evidence>
<dbReference type="InterPro" id="IPR019594">
    <property type="entry name" value="Glu/Gly-bd"/>
</dbReference>
<evidence type="ECO:0000256" key="16">
    <source>
        <dbReference type="SAM" id="SignalP"/>
    </source>
</evidence>
<dbReference type="SMART" id="SM00079">
    <property type="entry name" value="PBPe"/>
    <property type="match status" value="1"/>
</dbReference>
<evidence type="ECO:0000256" key="3">
    <source>
        <dbReference type="ARBA" id="ARBA00022692"/>
    </source>
</evidence>
<protein>
    <submittedName>
        <fullName evidence="19">Uncharacterized protein</fullName>
    </submittedName>
</protein>
<evidence type="ECO:0000256" key="2">
    <source>
        <dbReference type="ARBA" id="ARBA00022448"/>
    </source>
</evidence>
<comment type="subcellular location">
    <subcellularLocation>
        <location evidence="1">Membrane</location>
        <topology evidence="1">Multi-pass membrane protein</topology>
    </subcellularLocation>
    <subcellularLocation>
        <location evidence="13">Postsynaptic cell membrane</location>
    </subcellularLocation>
</comment>
<feature type="transmembrane region" description="Helical" evidence="15">
    <location>
        <begin position="654"/>
        <end position="676"/>
    </location>
</feature>
<keyword evidence="9" id="KW-0325">Glycoprotein</keyword>
<dbReference type="Proteomes" id="UP001283361">
    <property type="component" value="Unassembled WGS sequence"/>
</dbReference>
<keyword evidence="11" id="KW-1071">Ligand-gated ion channel</keyword>
<dbReference type="FunFam" id="3.40.190.10:FF:000024">
    <property type="entry name" value="Glutamate receptor, ionotropic, delta 1"/>
    <property type="match status" value="1"/>
</dbReference>
<evidence type="ECO:0000256" key="10">
    <source>
        <dbReference type="ARBA" id="ARBA00023257"/>
    </source>
</evidence>
<dbReference type="Gene3D" id="3.40.190.10">
    <property type="entry name" value="Periplasmic binding protein-like II"/>
    <property type="match status" value="2"/>
</dbReference>
<feature type="region of interest" description="Disordered" evidence="14">
    <location>
        <begin position="870"/>
        <end position="913"/>
    </location>
</feature>
<keyword evidence="12" id="KW-0407">Ion channel</keyword>
<dbReference type="InterPro" id="IPR001828">
    <property type="entry name" value="ANF_lig-bd_rcpt"/>
</dbReference>
<evidence type="ECO:0000256" key="8">
    <source>
        <dbReference type="ARBA" id="ARBA00023170"/>
    </source>
</evidence>
<dbReference type="SUPFAM" id="SSF53822">
    <property type="entry name" value="Periplasmic binding protein-like I"/>
    <property type="match status" value="1"/>
</dbReference>
<keyword evidence="8" id="KW-0675">Receptor</keyword>
<dbReference type="Pfam" id="PF01094">
    <property type="entry name" value="ANF_receptor"/>
    <property type="match status" value="1"/>
</dbReference>
<evidence type="ECO:0000313" key="19">
    <source>
        <dbReference type="EMBL" id="KAK3801150.1"/>
    </source>
</evidence>
<dbReference type="FunFam" id="1.10.287.70:FF:000143">
    <property type="entry name" value="Probable glutamate receptor"/>
    <property type="match status" value="1"/>
</dbReference>
<organism evidence="19 20">
    <name type="scientific">Elysia crispata</name>
    <name type="common">lettuce slug</name>
    <dbReference type="NCBI Taxonomy" id="231223"/>
    <lineage>
        <taxon>Eukaryota</taxon>
        <taxon>Metazoa</taxon>
        <taxon>Spiralia</taxon>
        <taxon>Lophotrochozoa</taxon>
        <taxon>Mollusca</taxon>
        <taxon>Gastropoda</taxon>
        <taxon>Heterobranchia</taxon>
        <taxon>Euthyneura</taxon>
        <taxon>Panpulmonata</taxon>
        <taxon>Sacoglossa</taxon>
        <taxon>Placobranchoidea</taxon>
        <taxon>Plakobranchidae</taxon>
        <taxon>Elysia</taxon>
    </lineage>
</organism>
<dbReference type="AlphaFoldDB" id="A0AAE1EC13"/>
<dbReference type="Pfam" id="PF10613">
    <property type="entry name" value="Lig_chan-Glu_bd"/>
    <property type="match status" value="1"/>
</dbReference>
<keyword evidence="5" id="KW-0770">Synapse</keyword>
<accession>A0AAE1EC13</accession>
<feature type="compositionally biased region" description="Basic and acidic residues" evidence="14">
    <location>
        <begin position="872"/>
        <end position="886"/>
    </location>
</feature>
<dbReference type="InterPro" id="IPR028082">
    <property type="entry name" value="Peripla_BP_I"/>
</dbReference>
<feature type="transmembrane region" description="Helical" evidence="15">
    <location>
        <begin position="837"/>
        <end position="860"/>
    </location>
</feature>
<feature type="domain" description="Ionotropic glutamate receptor C-terminal" evidence="17">
    <location>
        <begin position="460"/>
        <end position="816"/>
    </location>
</feature>
<feature type="chain" id="PRO_5042014721" evidence="16">
    <location>
        <begin position="27"/>
        <end position="929"/>
    </location>
</feature>